<feature type="transmembrane region" description="Helical" evidence="1">
    <location>
        <begin position="115"/>
        <end position="133"/>
    </location>
</feature>
<evidence type="ECO:0000313" key="3">
    <source>
        <dbReference type="EMBL" id="MFC5354306.1"/>
    </source>
</evidence>
<dbReference type="Proteomes" id="UP001596166">
    <property type="component" value="Unassembled WGS sequence"/>
</dbReference>
<sequence>MKIAKKMADIPVSDEIYIFGAGRGGQIMFDQLKATPGAKVLGFIDNNKQGTLKGLPILSFQDFLAVRTENAQVVIASMFGHEMAAQLRRNGIMSFCNAYPIVAQEVERGGKRGRLVTAAAIVAVIVGAAVLLLR</sequence>
<dbReference type="Pfam" id="PF17836">
    <property type="entry name" value="PglD_N"/>
    <property type="match status" value="1"/>
</dbReference>
<reference evidence="4" key="1">
    <citation type="journal article" date="2019" name="Int. J. Syst. Evol. Microbiol.">
        <title>The Global Catalogue of Microorganisms (GCM) 10K type strain sequencing project: providing services to taxonomists for standard genome sequencing and annotation.</title>
        <authorList>
            <consortium name="The Broad Institute Genomics Platform"/>
            <consortium name="The Broad Institute Genome Sequencing Center for Infectious Disease"/>
            <person name="Wu L."/>
            <person name="Ma J."/>
        </authorList>
    </citation>
    <scope>NUCLEOTIDE SEQUENCE [LARGE SCALE GENOMIC DNA]</scope>
    <source>
        <strain evidence="4">CCUG 58760</strain>
    </source>
</reference>
<dbReference type="RefSeq" id="WP_376994050.1">
    <property type="nucleotide sequence ID" value="NZ_JBHSLC010000006.1"/>
</dbReference>
<keyword evidence="1" id="KW-1133">Transmembrane helix</keyword>
<name>A0ABW0G170_9PROT</name>
<protein>
    <recommendedName>
        <fullName evidence="2">PglD N-terminal domain-containing protein</fullName>
    </recommendedName>
</protein>
<gene>
    <name evidence="3" type="ORF">ACFPMG_04730</name>
</gene>
<dbReference type="EMBL" id="JBHSLC010000006">
    <property type="protein sequence ID" value="MFC5354306.1"/>
    <property type="molecule type" value="Genomic_DNA"/>
</dbReference>
<evidence type="ECO:0000259" key="2">
    <source>
        <dbReference type="Pfam" id="PF17836"/>
    </source>
</evidence>
<comment type="caution">
    <text evidence="3">The sequence shown here is derived from an EMBL/GenBank/DDBJ whole genome shotgun (WGS) entry which is preliminary data.</text>
</comment>
<feature type="domain" description="PglD N-terminal" evidence="2">
    <location>
        <begin position="16"/>
        <end position="76"/>
    </location>
</feature>
<organism evidence="3 4">
    <name type="scientific">Azospirillum himalayense</name>
    <dbReference type="NCBI Taxonomy" id="654847"/>
    <lineage>
        <taxon>Bacteria</taxon>
        <taxon>Pseudomonadati</taxon>
        <taxon>Pseudomonadota</taxon>
        <taxon>Alphaproteobacteria</taxon>
        <taxon>Rhodospirillales</taxon>
        <taxon>Azospirillaceae</taxon>
        <taxon>Azospirillum</taxon>
    </lineage>
</organism>
<evidence type="ECO:0000313" key="4">
    <source>
        <dbReference type="Proteomes" id="UP001596166"/>
    </source>
</evidence>
<proteinExistence type="predicted"/>
<keyword evidence="1" id="KW-0812">Transmembrane</keyword>
<keyword evidence="4" id="KW-1185">Reference proteome</keyword>
<accession>A0ABW0G170</accession>
<dbReference type="Gene3D" id="3.40.50.20">
    <property type="match status" value="1"/>
</dbReference>
<keyword evidence="1" id="KW-0472">Membrane</keyword>
<evidence type="ECO:0000256" key="1">
    <source>
        <dbReference type="SAM" id="Phobius"/>
    </source>
</evidence>
<dbReference type="InterPro" id="IPR041561">
    <property type="entry name" value="PglD_N"/>
</dbReference>